<dbReference type="InterPro" id="IPR004424">
    <property type="entry name" value="IspE"/>
</dbReference>
<sequence length="297" mass="32068">MSTVWKLRAGCKVNLYLDIVGVREDGYHEIESLFYPLPAPCDILDVHLSDGQGLRLSCTASDLGTEENILSRAYQRFAETTGFAPGVSVHLHKNIPMGAGLGGGSSDAAAFLSWLNARAGDHALARGDLAGLALTLGADVPFFLGNAPAWVTGIGEKLEPVACDLADYTLLVVCPAVHVNTRWAYRRWDEMRANGSVRPRKELTPENSPIMSLCFTKPPKLWNGFEEVVFHEFPALYEVKKQILNHFPDACVMSGSGSSFVALFSSVECANRCAGAMRAMGHACHASRSGEPLGLNS</sequence>
<keyword evidence="4 6" id="KW-0418">Kinase</keyword>
<evidence type="ECO:0000313" key="9">
    <source>
        <dbReference type="Proteomes" id="UP000198635"/>
    </source>
</evidence>
<evidence type="ECO:0000256" key="5">
    <source>
        <dbReference type="ARBA" id="ARBA00022840"/>
    </source>
</evidence>
<dbReference type="GO" id="GO:0050515">
    <property type="term" value="F:4-(cytidine 5'-diphospho)-2-C-methyl-D-erythritol kinase activity"/>
    <property type="evidence" value="ECO:0007669"/>
    <property type="project" value="UniProtKB-UniRule"/>
</dbReference>
<comment type="catalytic activity">
    <reaction evidence="6">
        <text>4-CDP-2-C-methyl-D-erythritol + ATP = 4-CDP-2-C-methyl-D-erythritol 2-phosphate + ADP + H(+)</text>
        <dbReference type="Rhea" id="RHEA:18437"/>
        <dbReference type="ChEBI" id="CHEBI:15378"/>
        <dbReference type="ChEBI" id="CHEBI:30616"/>
        <dbReference type="ChEBI" id="CHEBI:57823"/>
        <dbReference type="ChEBI" id="CHEBI:57919"/>
        <dbReference type="ChEBI" id="CHEBI:456216"/>
        <dbReference type="EC" id="2.7.1.148"/>
    </reaction>
</comment>
<dbReference type="SUPFAM" id="SSF54211">
    <property type="entry name" value="Ribosomal protein S5 domain 2-like"/>
    <property type="match status" value="1"/>
</dbReference>
<dbReference type="RefSeq" id="WP_092372831.1">
    <property type="nucleotide sequence ID" value="NZ_FORX01000002.1"/>
</dbReference>
<evidence type="ECO:0000256" key="6">
    <source>
        <dbReference type="HAMAP-Rule" id="MF_00061"/>
    </source>
</evidence>
<dbReference type="InterPro" id="IPR020568">
    <property type="entry name" value="Ribosomal_Su5_D2-typ_SF"/>
</dbReference>
<dbReference type="GO" id="GO:0005524">
    <property type="term" value="F:ATP binding"/>
    <property type="evidence" value="ECO:0007669"/>
    <property type="project" value="UniProtKB-UniRule"/>
</dbReference>
<dbReference type="InterPro" id="IPR014721">
    <property type="entry name" value="Ribsml_uS5_D2-typ_fold_subgr"/>
</dbReference>
<evidence type="ECO:0000256" key="3">
    <source>
        <dbReference type="ARBA" id="ARBA00022741"/>
    </source>
</evidence>
<keyword evidence="9" id="KW-1185">Reference proteome</keyword>
<organism evidence="8 9">
    <name type="scientific">Desulfomicrobium apsheronum</name>
    <dbReference type="NCBI Taxonomy" id="52560"/>
    <lineage>
        <taxon>Bacteria</taxon>
        <taxon>Pseudomonadati</taxon>
        <taxon>Thermodesulfobacteriota</taxon>
        <taxon>Desulfovibrionia</taxon>
        <taxon>Desulfovibrionales</taxon>
        <taxon>Desulfomicrobiaceae</taxon>
        <taxon>Desulfomicrobium</taxon>
    </lineage>
</organism>
<name>A0A1I3QMM2_9BACT</name>
<dbReference type="HAMAP" id="MF_00061">
    <property type="entry name" value="IspE"/>
    <property type="match status" value="1"/>
</dbReference>
<feature type="active site" evidence="6">
    <location>
        <position position="139"/>
    </location>
</feature>
<dbReference type="AlphaFoldDB" id="A0A1I3QMM2"/>
<evidence type="ECO:0000313" key="8">
    <source>
        <dbReference type="EMBL" id="SFJ34782.1"/>
    </source>
</evidence>
<feature type="domain" description="GHMP kinase N-terminal" evidence="7">
    <location>
        <begin position="68"/>
        <end position="144"/>
    </location>
</feature>
<dbReference type="PANTHER" id="PTHR43527:SF2">
    <property type="entry name" value="4-DIPHOSPHOCYTIDYL-2-C-METHYL-D-ERYTHRITOL KINASE, CHLOROPLASTIC"/>
    <property type="match status" value="1"/>
</dbReference>
<comment type="pathway">
    <text evidence="6">Isoprenoid biosynthesis; isopentenyl diphosphate biosynthesis via DXP pathway; isopentenyl diphosphate from 1-deoxy-D-xylulose 5-phosphate: step 3/6.</text>
</comment>
<evidence type="ECO:0000256" key="1">
    <source>
        <dbReference type="ARBA" id="ARBA00017473"/>
    </source>
</evidence>
<comment type="function">
    <text evidence="6">Catalyzes the phosphorylation of the position 2 hydroxy group of 4-diphosphocytidyl-2C-methyl-D-erythritol.</text>
</comment>
<accession>A0A1I3QMM2</accession>
<feature type="active site" evidence="6">
    <location>
        <position position="12"/>
    </location>
</feature>
<evidence type="ECO:0000256" key="2">
    <source>
        <dbReference type="ARBA" id="ARBA00022679"/>
    </source>
</evidence>
<dbReference type="STRING" id="52560.SAMN04488082_102379"/>
<dbReference type="Pfam" id="PF00288">
    <property type="entry name" value="GHMP_kinases_N"/>
    <property type="match status" value="1"/>
</dbReference>
<evidence type="ECO:0000259" key="7">
    <source>
        <dbReference type="Pfam" id="PF00288"/>
    </source>
</evidence>
<dbReference type="InterPro" id="IPR006204">
    <property type="entry name" value="GHMP_kinase_N_dom"/>
</dbReference>
<comment type="similarity">
    <text evidence="6">Belongs to the GHMP kinase family. IspE subfamily.</text>
</comment>
<dbReference type="Gene3D" id="3.30.70.890">
    <property type="entry name" value="GHMP kinase, C-terminal domain"/>
    <property type="match status" value="1"/>
</dbReference>
<dbReference type="EC" id="2.7.1.148" evidence="6"/>
<feature type="binding site" evidence="6">
    <location>
        <begin position="96"/>
        <end position="106"/>
    </location>
    <ligand>
        <name>ATP</name>
        <dbReference type="ChEBI" id="CHEBI:30616"/>
    </ligand>
</feature>
<evidence type="ECO:0000256" key="4">
    <source>
        <dbReference type="ARBA" id="ARBA00022777"/>
    </source>
</evidence>
<dbReference type="InterPro" id="IPR036554">
    <property type="entry name" value="GHMP_kinase_C_sf"/>
</dbReference>
<keyword evidence="3 6" id="KW-0547">Nucleotide-binding</keyword>
<dbReference type="GO" id="GO:0019288">
    <property type="term" value="P:isopentenyl diphosphate biosynthetic process, methylerythritol 4-phosphate pathway"/>
    <property type="evidence" value="ECO:0007669"/>
    <property type="project" value="UniProtKB-UniRule"/>
</dbReference>
<gene>
    <name evidence="6" type="primary">ispE</name>
    <name evidence="8" type="ORF">SAMN04488082_102379</name>
</gene>
<dbReference type="PIRSF" id="PIRSF010376">
    <property type="entry name" value="IspE"/>
    <property type="match status" value="1"/>
</dbReference>
<reference evidence="9" key="1">
    <citation type="submission" date="2016-10" db="EMBL/GenBank/DDBJ databases">
        <authorList>
            <person name="Varghese N."/>
            <person name="Submissions S."/>
        </authorList>
    </citation>
    <scope>NUCLEOTIDE SEQUENCE [LARGE SCALE GENOMIC DNA]</scope>
    <source>
        <strain evidence="9">DSM 5918</strain>
    </source>
</reference>
<proteinExistence type="inferred from homology"/>
<dbReference type="Proteomes" id="UP000198635">
    <property type="component" value="Unassembled WGS sequence"/>
</dbReference>
<dbReference type="PANTHER" id="PTHR43527">
    <property type="entry name" value="4-DIPHOSPHOCYTIDYL-2-C-METHYL-D-ERYTHRITOL KINASE, CHLOROPLASTIC"/>
    <property type="match status" value="1"/>
</dbReference>
<dbReference type="GO" id="GO:0016114">
    <property type="term" value="P:terpenoid biosynthetic process"/>
    <property type="evidence" value="ECO:0007669"/>
    <property type="project" value="UniProtKB-UniRule"/>
</dbReference>
<keyword evidence="6" id="KW-0414">Isoprene biosynthesis</keyword>
<dbReference type="Gene3D" id="3.30.230.10">
    <property type="match status" value="1"/>
</dbReference>
<dbReference type="UniPathway" id="UPA00056">
    <property type="reaction ID" value="UER00094"/>
</dbReference>
<dbReference type="SUPFAM" id="SSF55060">
    <property type="entry name" value="GHMP Kinase, C-terminal domain"/>
    <property type="match status" value="1"/>
</dbReference>
<protein>
    <recommendedName>
        <fullName evidence="1 6">4-diphosphocytidyl-2-C-methyl-D-erythritol kinase</fullName>
        <shortName evidence="6">CMK</shortName>
        <ecNumber evidence="6">2.7.1.148</ecNumber>
    </recommendedName>
    <alternativeName>
        <fullName evidence="6">4-(cytidine-5'-diphospho)-2-C-methyl-D-erythritol kinase</fullName>
    </alternativeName>
</protein>
<dbReference type="NCBIfam" id="TIGR00154">
    <property type="entry name" value="ispE"/>
    <property type="match status" value="1"/>
</dbReference>
<keyword evidence="2 6" id="KW-0808">Transferase</keyword>
<keyword evidence="5 6" id="KW-0067">ATP-binding</keyword>
<dbReference type="OrthoDB" id="9809438at2"/>
<dbReference type="EMBL" id="FORX01000002">
    <property type="protein sequence ID" value="SFJ34782.1"/>
    <property type="molecule type" value="Genomic_DNA"/>
</dbReference>